<keyword evidence="5 8" id="KW-0227">DNA damage</keyword>
<evidence type="ECO:0000256" key="10">
    <source>
        <dbReference type="RuleBase" id="RU003780"/>
    </source>
</evidence>
<dbReference type="CDD" id="cd10027">
    <property type="entry name" value="UDG-F1-like"/>
    <property type="match status" value="1"/>
</dbReference>
<dbReference type="NCBIfam" id="NF003589">
    <property type="entry name" value="PRK05254.1-2"/>
    <property type="match status" value="1"/>
</dbReference>
<evidence type="ECO:0000313" key="12">
    <source>
        <dbReference type="EMBL" id="OGC88507.1"/>
    </source>
</evidence>
<gene>
    <name evidence="8" type="primary">ung</name>
    <name evidence="12" type="ORF">A2419_02070</name>
</gene>
<comment type="subcellular location">
    <subcellularLocation>
        <location evidence="8">Cytoplasm</location>
    </subcellularLocation>
</comment>
<dbReference type="PROSITE" id="PS00130">
    <property type="entry name" value="U_DNA_GLYCOSYLASE"/>
    <property type="match status" value="1"/>
</dbReference>
<dbReference type="HAMAP" id="MF_00148">
    <property type="entry name" value="UDG"/>
    <property type="match status" value="1"/>
</dbReference>
<keyword evidence="7 8" id="KW-0234">DNA repair</keyword>
<reference evidence="12 13" key="1">
    <citation type="journal article" date="2016" name="Nat. Commun.">
        <title>Thousands of microbial genomes shed light on interconnected biogeochemical processes in an aquifer system.</title>
        <authorList>
            <person name="Anantharaman K."/>
            <person name="Brown C.T."/>
            <person name="Hug L.A."/>
            <person name="Sharon I."/>
            <person name="Castelle C.J."/>
            <person name="Probst A.J."/>
            <person name="Thomas B.C."/>
            <person name="Singh A."/>
            <person name="Wilkins M.J."/>
            <person name="Karaoz U."/>
            <person name="Brodie E.L."/>
            <person name="Williams K.H."/>
            <person name="Hubbard S.S."/>
            <person name="Banfield J.F."/>
        </authorList>
    </citation>
    <scope>NUCLEOTIDE SEQUENCE [LARGE SCALE GENOMIC DNA]</scope>
</reference>
<comment type="function">
    <text evidence="2 8 10">Excises uracil residues from the DNA which can arise as a result of misincorporation of dUMP residues by DNA polymerase or due to deamination of cytosine.</text>
</comment>
<dbReference type="Pfam" id="PF03167">
    <property type="entry name" value="UDG"/>
    <property type="match status" value="1"/>
</dbReference>
<dbReference type="Gene3D" id="3.40.470.10">
    <property type="entry name" value="Uracil-DNA glycosylase-like domain"/>
    <property type="match status" value="1"/>
</dbReference>
<evidence type="ECO:0000313" key="13">
    <source>
        <dbReference type="Proteomes" id="UP000176568"/>
    </source>
</evidence>
<dbReference type="InterPro" id="IPR002043">
    <property type="entry name" value="UDG_fam1"/>
</dbReference>
<proteinExistence type="inferred from homology"/>
<comment type="similarity">
    <text evidence="3 8 10">Belongs to the uracil-DNA glycosylase (UDG) superfamily. UNG family.</text>
</comment>
<dbReference type="Proteomes" id="UP000176568">
    <property type="component" value="Unassembled WGS sequence"/>
</dbReference>
<keyword evidence="8" id="KW-0963">Cytoplasm</keyword>
<name>A0A1F4Y3G9_9BACT</name>
<dbReference type="InterPro" id="IPR005122">
    <property type="entry name" value="Uracil-DNA_glycosylase-like"/>
</dbReference>
<evidence type="ECO:0000256" key="6">
    <source>
        <dbReference type="ARBA" id="ARBA00022801"/>
    </source>
</evidence>
<comment type="caution">
    <text evidence="12">The sequence shown here is derived from an EMBL/GenBank/DDBJ whole genome shotgun (WGS) entry which is preliminary data.</text>
</comment>
<organism evidence="12 13">
    <name type="scientific">Candidatus Adlerbacteria bacterium RIFOXYC1_FULL_48_26</name>
    <dbReference type="NCBI Taxonomy" id="1797247"/>
    <lineage>
        <taxon>Bacteria</taxon>
        <taxon>Candidatus Adleribacteriota</taxon>
    </lineage>
</organism>
<dbReference type="NCBIfam" id="NF003591">
    <property type="entry name" value="PRK05254.1-4"/>
    <property type="match status" value="1"/>
</dbReference>
<dbReference type="STRING" id="1797247.A2419_02070"/>
<dbReference type="FunFam" id="3.40.470.10:FF:000001">
    <property type="entry name" value="Uracil-DNA glycosylase"/>
    <property type="match status" value="1"/>
</dbReference>
<protein>
    <recommendedName>
        <fullName evidence="4 8">Uracil-DNA glycosylase</fullName>
        <shortName evidence="8">UDG</shortName>
        <ecNumber evidence="4 8">3.2.2.27</ecNumber>
    </recommendedName>
</protein>
<dbReference type="SMART" id="SM00986">
    <property type="entry name" value="UDG"/>
    <property type="match status" value="1"/>
</dbReference>
<sequence length="223" mass="25296">MSDIKIPPAWKALVEDELEKSYFKALTARVREEYLKETIFPHPSKIFRAFEYFDPKDTKVVILGQDPYHTPGVAHGLSFSTESAHRIPPSLLNIFKEIELEYGSPINRDPDLTRWAKQGVLLLNASLTVKAGLANSHADYGWHMFTDAVIKALSEKENHIVFMLWGAFAGKKESEIDSLKHLVLKGPHPSPLSAHRGFLGCNHFKEANDYLKQNGRKEIDWVS</sequence>
<evidence type="ECO:0000256" key="5">
    <source>
        <dbReference type="ARBA" id="ARBA00022763"/>
    </source>
</evidence>
<evidence type="ECO:0000256" key="3">
    <source>
        <dbReference type="ARBA" id="ARBA00008184"/>
    </source>
</evidence>
<feature type="domain" description="Uracil-DNA glycosylase-like" evidence="11">
    <location>
        <begin position="51"/>
        <end position="211"/>
    </location>
</feature>
<dbReference type="NCBIfam" id="NF003592">
    <property type="entry name" value="PRK05254.1-5"/>
    <property type="match status" value="1"/>
</dbReference>
<accession>A0A1F4Y3G9</accession>
<evidence type="ECO:0000256" key="7">
    <source>
        <dbReference type="ARBA" id="ARBA00023204"/>
    </source>
</evidence>
<dbReference type="InterPro" id="IPR036895">
    <property type="entry name" value="Uracil-DNA_glycosylase-like_sf"/>
</dbReference>
<evidence type="ECO:0000256" key="4">
    <source>
        <dbReference type="ARBA" id="ARBA00012030"/>
    </source>
</evidence>
<feature type="active site" description="Proton acceptor" evidence="8 9">
    <location>
        <position position="66"/>
    </location>
</feature>
<evidence type="ECO:0000256" key="9">
    <source>
        <dbReference type="PROSITE-ProRule" id="PRU10072"/>
    </source>
</evidence>
<keyword evidence="6 8" id="KW-0378">Hydrolase</keyword>
<dbReference type="GO" id="GO:0004844">
    <property type="term" value="F:uracil DNA N-glycosylase activity"/>
    <property type="evidence" value="ECO:0007669"/>
    <property type="project" value="UniProtKB-UniRule"/>
</dbReference>
<dbReference type="EC" id="3.2.2.27" evidence="4 8"/>
<dbReference type="PANTHER" id="PTHR11264">
    <property type="entry name" value="URACIL-DNA GLYCOSYLASE"/>
    <property type="match status" value="1"/>
</dbReference>
<dbReference type="EMBL" id="MEXB01000008">
    <property type="protein sequence ID" value="OGC88507.1"/>
    <property type="molecule type" value="Genomic_DNA"/>
</dbReference>
<dbReference type="PANTHER" id="PTHR11264:SF0">
    <property type="entry name" value="URACIL-DNA GLYCOSYLASE"/>
    <property type="match status" value="1"/>
</dbReference>
<comment type="catalytic activity">
    <reaction evidence="1 8 10">
        <text>Hydrolyzes single-stranded DNA or mismatched double-stranded DNA and polynucleotides, releasing free uracil.</text>
        <dbReference type="EC" id="3.2.2.27"/>
    </reaction>
</comment>
<dbReference type="NCBIfam" id="TIGR00628">
    <property type="entry name" value="ung"/>
    <property type="match status" value="1"/>
</dbReference>
<evidence type="ECO:0000256" key="1">
    <source>
        <dbReference type="ARBA" id="ARBA00001400"/>
    </source>
</evidence>
<evidence type="ECO:0000256" key="2">
    <source>
        <dbReference type="ARBA" id="ARBA00002631"/>
    </source>
</evidence>
<dbReference type="GO" id="GO:0097510">
    <property type="term" value="P:base-excision repair, AP site formation via deaminated base removal"/>
    <property type="evidence" value="ECO:0007669"/>
    <property type="project" value="TreeGrafter"/>
</dbReference>
<evidence type="ECO:0000259" key="11">
    <source>
        <dbReference type="SMART" id="SM00986"/>
    </source>
</evidence>
<dbReference type="SMART" id="SM00987">
    <property type="entry name" value="UreE_C"/>
    <property type="match status" value="1"/>
</dbReference>
<dbReference type="SUPFAM" id="SSF52141">
    <property type="entry name" value="Uracil-DNA glycosylase-like"/>
    <property type="match status" value="1"/>
</dbReference>
<evidence type="ECO:0000256" key="8">
    <source>
        <dbReference type="HAMAP-Rule" id="MF_00148"/>
    </source>
</evidence>
<dbReference type="AlphaFoldDB" id="A0A1F4Y3G9"/>
<dbReference type="GO" id="GO:0005737">
    <property type="term" value="C:cytoplasm"/>
    <property type="evidence" value="ECO:0007669"/>
    <property type="project" value="UniProtKB-SubCell"/>
</dbReference>
<dbReference type="InterPro" id="IPR018085">
    <property type="entry name" value="Ura-DNA_Glyclase_AS"/>
</dbReference>
<dbReference type="NCBIfam" id="NF003588">
    <property type="entry name" value="PRK05254.1-1"/>
    <property type="match status" value="1"/>
</dbReference>